<evidence type="ECO:0000313" key="4">
    <source>
        <dbReference type="WBParaSite" id="TMUE_3000014099.1"/>
    </source>
</evidence>
<keyword evidence="3" id="KW-1185">Reference proteome</keyword>
<dbReference type="AlphaFoldDB" id="A0A5S6R465"/>
<evidence type="ECO:0000256" key="1">
    <source>
        <dbReference type="SAM" id="Phobius"/>
    </source>
</evidence>
<dbReference type="WBParaSite" id="TMUE_3000014099.1">
    <property type="protein sequence ID" value="TMUE_3000014099.1"/>
    <property type="gene ID" value="WBGene00292796"/>
</dbReference>
<feature type="chain" id="PRO_5024380493" evidence="2">
    <location>
        <begin position="18"/>
        <end position="442"/>
    </location>
</feature>
<proteinExistence type="predicted"/>
<keyword evidence="2" id="KW-0732">Signal</keyword>
<dbReference type="Proteomes" id="UP000046395">
    <property type="component" value="Unassembled WGS sequence"/>
</dbReference>
<keyword evidence="1" id="KW-0472">Membrane</keyword>
<keyword evidence="1" id="KW-1133">Transmembrane helix</keyword>
<protein>
    <submittedName>
        <fullName evidence="4">ZP domain-containing protein</fullName>
    </submittedName>
</protein>
<feature type="signal peptide" evidence="2">
    <location>
        <begin position="1"/>
        <end position="17"/>
    </location>
</feature>
<reference evidence="4" key="1">
    <citation type="submission" date="2019-12" db="UniProtKB">
        <authorList>
            <consortium name="WormBaseParasite"/>
        </authorList>
    </citation>
    <scope>IDENTIFICATION</scope>
</reference>
<evidence type="ECO:0000313" key="3">
    <source>
        <dbReference type="Proteomes" id="UP000046395"/>
    </source>
</evidence>
<feature type="transmembrane region" description="Helical" evidence="1">
    <location>
        <begin position="286"/>
        <end position="311"/>
    </location>
</feature>
<evidence type="ECO:0000256" key="2">
    <source>
        <dbReference type="SAM" id="SignalP"/>
    </source>
</evidence>
<keyword evidence="1" id="KW-0812">Transmembrane</keyword>
<sequence length="442" mass="48357">MLQCVVVGLLILWPCKADRPFVKVVCSNWSIEATVGVSAQFSGQVVAEPKDNGSDTCLGVRSSAETFTLKLSAAKSPNCVQVTNNAMTAKLLIRRLWWVETVEDLVFAISCPRTNCSTLNEHELSTLPEVHMQIDTFEEGLVTTEPNQLLTVVALYPRGSAVSLSHCYLKSVDKPDERLDLIDEYGCAVNHSVMQPFQRSRANGIAESTLIVRPLNHSRLMMLQCIARRDSEEIGSLACLHDGWREPAEPLCSYTLSGLVLSIIQNGQSEGVAERNPLQCLWDVRLWPSIILSLLSIGLLLCDLTILVAIVRKWGDANRKNSCANLLSNETWPATTSVNVALNCANCASHSGCANDSSGISSYYSASTDATNKLKEKRENSGTDHAAIHNVAQVVTTLRRVRIAGEDYYGDDDGIAESQSLENEYEIPNCVISGDAKRPILS</sequence>
<dbReference type="STRING" id="70415.A0A5S6R465"/>
<accession>A0A5S6R465</accession>
<name>A0A5S6R465_TRIMR</name>
<organism evidence="3 4">
    <name type="scientific">Trichuris muris</name>
    <name type="common">Mouse whipworm</name>
    <dbReference type="NCBI Taxonomy" id="70415"/>
    <lineage>
        <taxon>Eukaryota</taxon>
        <taxon>Metazoa</taxon>
        <taxon>Ecdysozoa</taxon>
        <taxon>Nematoda</taxon>
        <taxon>Enoplea</taxon>
        <taxon>Dorylaimia</taxon>
        <taxon>Trichinellida</taxon>
        <taxon>Trichuridae</taxon>
        <taxon>Trichuris</taxon>
    </lineage>
</organism>